<dbReference type="Pfam" id="PF00581">
    <property type="entry name" value="Rhodanese"/>
    <property type="match status" value="1"/>
</dbReference>
<evidence type="ECO:0000313" key="3">
    <source>
        <dbReference type="EMBL" id="CCO16319.1"/>
    </source>
</evidence>
<name>K8EEC0_9CHLO</name>
<dbReference type="Pfam" id="PF17773">
    <property type="entry name" value="UPF0176_N"/>
    <property type="match status" value="1"/>
</dbReference>
<proteinExistence type="predicted"/>
<dbReference type="InterPro" id="IPR035979">
    <property type="entry name" value="RBD_domain_sf"/>
</dbReference>
<evidence type="ECO:0000259" key="2">
    <source>
        <dbReference type="PROSITE" id="PS50206"/>
    </source>
</evidence>
<dbReference type="EMBL" id="FO082275">
    <property type="protein sequence ID" value="CCO16319.1"/>
    <property type="molecule type" value="Genomic_DNA"/>
</dbReference>
<dbReference type="Gene3D" id="3.30.70.100">
    <property type="match status" value="1"/>
</dbReference>
<feature type="region of interest" description="Disordered" evidence="1">
    <location>
        <begin position="525"/>
        <end position="568"/>
    </location>
</feature>
<sequence length="568" mass="64992">MSRDGEMREKVNKFESEPVSYRALPAIAFTNSSSSPENRNNNPLSKASQILFYQYVEPEWSKAKMKSVLGFMRQVGDELGVTGRGRISQEGANCTLTAKDPHSAREFCNRLRKFDKIFEETDFKITDMVEHSQRFKRLTLVPKDELVAYGLEKEKAPSLKQNKSKHVNAIEYHEMLKDKDSVVIDVRNHYEVDIGRIEPPEGGATFLNPEMRNSREFPKWLNLPETKKQLEGKRVMMYCTGGIRCERASALISQMERVGDLKETKGIAMVRGGVDRYLKTFPESGGFWKGKNYLFDLREAQMAEKEGELEMTSKCCACERAWSKYEGKFVCGDQKCKVPVLVCDGCRNVIEANTKKNSFVKRQKKGSNGNTWNANKTKSDDKNDPHDVKNLRCPLCKVGKELRSIEPVDSAAQKRLLTLEGGNAKINASNKRPRKESKTLFIGKLPLSVTATEIKSALKLNDDNNAEIEWMMDSKSGFFYGSAVVKLASKDRCRSLLEQYKKDPPRIQNKFIAVGYFDEDWKNKNRKKMKEKEKKKDNDAKEDGGKKRRLAEEEYKRLFRKGERPPVT</sequence>
<dbReference type="PANTHER" id="PTHR43268:SF7">
    <property type="entry name" value="RHODANESE DOMAIN-CONTAINING PROTEIN"/>
    <property type="match status" value="1"/>
</dbReference>
<dbReference type="InterPro" id="IPR036873">
    <property type="entry name" value="Rhodanese-like_dom_sf"/>
</dbReference>
<dbReference type="PROSITE" id="PS50206">
    <property type="entry name" value="RHODANESE_3"/>
    <property type="match status" value="1"/>
</dbReference>
<dbReference type="RefSeq" id="XP_007513794.1">
    <property type="nucleotide sequence ID" value="XM_007513732.1"/>
</dbReference>
<accession>K8EEC0</accession>
<dbReference type="AlphaFoldDB" id="K8EEC0"/>
<feature type="region of interest" description="Disordered" evidence="1">
    <location>
        <begin position="361"/>
        <end position="386"/>
    </location>
</feature>
<dbReference type="GO" id="GO:0003676">
    <property type="term" value="F:nucleic acid binding"/>
    <property type="evidence" value="ECO:0007669"/>
    <property type="project" value="InterPro"/>
</dbReference>
<evidence type="ECO:0000313" key="4">
    <source>
        <dbReference type="Proteomes" id="UP000198341"/>
    </source>
</evidence>
<dbReference type="Gene3D" id="3.40.250.10">
    <property type="entry name" value="Rhodanese-like domain"/>
    <property type="match status" value="1"/>
</dbReference>
<evidence type="ECO:0000256" key="1">
    <source>
        <dbReference type="SAM" id="MobiDB-lite"/>
    </source>
</evidence>
<dbReference type="InterPro" id="IPR020936">
    <property type="entry name" value="TrhO"/>
</dbReference>
<dbReference type="GeneID" id="19016210"/>
<protein>
    <recommendedName>
        <fullName evidence="2">Rhodanese domain-containing protein</fullName>
    </recommendedName>
</protein>
<feature type="compositionally biased region" description="Basic and acidic residues" evidence="1">
    <location>
        <begin position="530"/>
        <end position="568"/>
    </location>
</feature>
<dbReference type="eggNOG" id="KOG2551">
    <property type="taxonomic scope" value="Eukaryota"/>
</dbReference>
<organism evidence="3 4">
    <name type="scientific">Bathycoccus prasinos</name>
    <dbReference type="NCBI Taxonomy" id="41875"/>
    <lineage>
        <taxon>Eukaryota</taxon>
        <taxon>Viridiplantae</taxon>
        <taxon>Chlorophyta</taxon>
        <taxon>Mamiellophyceae</taxon>
        <taxon>Mamiellales</taxon>
        <taxon>Bathycoccaceae</taxon>
        <taxon>Bathycoccus</taxon>
    </lineage>
</organism>
<feature type="compositionally biased region" description="Polar residues" evidence="1">
    <location>
        <begin position="366"/>
        <end position="376"/>
    </location>
</feature>
<dbReference type="OrthoDB" id="498636at2759"/>
<reference evidence="3 4" key="1">
    <citation type="submission" date="2011-10" db="EMBL/GenBank/DDBJ databases">
        <authorList>
            <person name="Genoscope - CEA"/>
        </authorList>
    </citation>
    <scope>NUCLEOTIDE SEQUENCE [LARGE SCALE GENOMIC DNA]</scope>
    <source>
        <strain evidence="3 4">RCC 1105</strain>
    </source>
</reference>
<dbReference type="Proteomes" id="UP000198341">
    <property type="component" value="Chromosome 4"/>
</dbReference>
<dbReference type="InterPro" id="IPR022111">
    <property type="entry name" value="Rhodanese_C"/>
</dbReference>
<dbReference type="Gene3D" id="3.30.70.330">
    <property type="match status" value="1"/>
</dbReference>
<gene>
    <name evidence="3" type="ORF">Bathy04g01850</name>
</gene>
<dbReference type="Pfam" id="PF12368">
    <property type="entry name" value="Rhodanese_C"/>
    <property type="match status" value="1"/>
</dbReference>
<feature type="domain" description="Rhodanese" evidence="2">
    <location>
        <begin position="177"/>
        <end position="286"/>
    </location>
</feature>
<feature type="compositionally biased region" description="Basic and acidic residues" evidence="1">
    <location>
        <begin position="377"/>
        <end position="386"/>
    </location>
</feature>
<dbReference type="InterPro" id="IPR001763">
    <property type="entry name" value="Rhodanese-like_dom"/>
</dbReference>
<dbReference type="InterPro" id="IPR040503">
    <property type="entry name" value="TRHO_N"/>
</dbReference>
<dbReference type="KEGG" id="bpg:Bathy04g01850"/>
<dbReference type="SUPFAM" id="SSF54928">
    <property type="entry name" value="RNA-binding domain, RBD"/>
    <property type="match status" value="1"/>
</dbReference>
<keyword evidence="4" id="KW-1185">Reference proteome</keyword>
<dbReference type="InterPro" id="IPR012677">
    <property type="entry name" value="Nucleotide-bd_a/b_plait_sf"/>
</dbReference>
<dbReference type="SUPFAM" id="SSF52821">
    <property type="entry name" value="Rhodanese/Cell cycle control phosphatase"/>
    <property type="match status" value="1"/>
</dbReference>
<dbReference type="SMART" id="SM00450">
    <property type="entry name" value="RHOD"/>
    <property type="match status" value="1"/>
</dbReference>
<dbReference type="PANTHER" id="PTHR43268">
    <property type="entry name" value="THIOSULFATE SULFURTRANSFERASE/RHODANESE-LIKE DOMAIN-CONTAINING PROTEIN 2"/>
    <property type="match status" value="1"/>
</dbReference>